<reference evidence="2 3" key="1">
    <citation type="submission" date="2015-12" db="EMBL/GenBank/DDBJ databases">
        <title>The genome of Folsomia candida.</title>
        <authorList>
            <person name="Faddeeva A."/>
            <person name="Derks M.F."/>
            <person name="Anvar Y."/>
            <person name="Smit S."/>
            <person name="Van Straalen N."/>
            <person name="Roelofs D."/>
        </authorList>
    </citation>
    <scope>NUCLEOTIDE SEQUENCE [LARGE SCALE GENOMIC DNA]</scope>
    <source>
        <strain evidence="2 3">VU population</strain>
        <tissue evidence="2">Whole body</tissue>
    </source>
</reference>
<dbReference type="CDD" id="cd14686">
    <property type="entry name" value="bZIP"/>
    <property type="match status" value="1"/>
</dbReference>
<comment type="caution">
    <text evidence="2">The sequence shown here is derived from an EMBL/GenBank/DDBJ whole genome shotgun (WGS) entry which is preliminary data.</text>
</comment>
<protein>
    <submittedName>
        <fullName evidence="2">BZIP transcription factor 8</fullName>
    </submittedName>
</protein>
<dbReference type="AlphaFoldDB" id="A0A226DYS3"/>
<feature type="region of interest" description="Disordered" evidence="1">
    <location>
        <begin position="279"/>
        <end position="301"/>
    </location>
</feature>
<proteinExistence type="predicted"/>
<accession>A0A226DYS3</accession>
<organism evidence="2 3">
    <name type="scientific">Folsomia candida</name>
    <name type="common">Springtail</name>
    <dbReference type="NCBI Taxonomy" id="158441"/>
    <lineage>
        <taxon>Eukaryota</taxon>
        <taxon>Metazoa</taxon>
        <taxon>Ecdysozoa</taxon>
        <taxon>Arthropoda</taxon>
        <taxon>Hexapoda</taxon>
        <taxon>Collembola</taxon>
        <taxon>Entomobryomorpha</taxon>
        <taxon>Isotomoidea</taxon>
        <taxon>Isotomidae</taxon>
        <taxon>Proisotominae</taxon>
        <taxon>Folsomia</taxon>
    </lineage>
</organism>
<name>A0A226DYS3_FOLCA</name>
<evidence type="ECO:0000313" key="3">
    <source>
        <dbReference type="Proteomes" id="UP000198287"/>
    </source>
</evidence>
<gene>
    <name evidence="2" type="ORF">Fcan01_14749</name>
</gene>
<evidence type="ECO:0000313" key="2">
    <source>
        <dbReference type="EMBL" id="OXA50379.1"/>
    </source>
</evidence>
<feature type="region of interest" description="Disordered" evidence="1">
    <location>
        <begin position="141"/>
        <end position="233"/>
    </location>
</feature>
<sequence>MDDMMDDMPDFDDFGELGSIWKNFEGPPLGDIGVQLQHSLDDPVSEVDVFLAVAAASDEGENGGQFFPVENDVHLRPDSECPSAELDILLSIAAASDEGEIYGGQSFPAPVENDVHLRPDPECPSSELVVLLSFVAARDETDGEKSTVFDPTATTGLENEDNFLPGDNMASTSVPPPQQPTVEKRKRGRPRKNVEKTVPPKKPKKYQKDEDPTDKSIQNAKNARKNRELRKAREEQLKAENALLKAENAQQADQIMELLVKDLQSQAQINRMQVQIDKYGRNLRDISGNDENPGENRDGRI</sequence>
<evidence type="ECO:0000256" key="1">
    <source>
        <dbReference type="SAM" id="MobiDB-lite"/>
    </source>
</evidence>
<dbReference type="EMBL" id="LNIX01000009">
    <property type="protein sequence ID" value="OXA50379.1"/>
    <property type="molecule type" value="Genomic_DNA"/>
</dbReference>
<dbReference type="Proteomes" id="UP000198287">
    <property type="component" value="Unassembled WGS sequence"/>
</dbReference>
<keyword evidence="3" id="KW-1185">Reference proteome</keyword>